<dbReference type="GO" id="GO:0016740">
    <property type="term" value="F:transferase activity"/>
    <property type="evidence" value="ECO:0007669"/>
    <property type="project" value="UniProtKB-KW"/>
</dbReference>
<evidence type="ECO:0000313" key="2">
    <source>
        <dbReference type="EMBL" id="GFJ87597.1"/>
    </source>
</evidence>
<dbReference type="SUPFAM" id="SSF52317">
    <property type="entry name" value="Class I glutamine amidotransferase-like"/>
    <property type="match status" value="1"/>
</dbReference>
<dbReference type="InterPro" id="IPR017926">
    <property type="entry name" value="GATASE"/>
</dbReference>
<sequence length="208" mass="23259">MNPEHTYPIVGVTQRAFRPTQTQYERRDGLDIRWHHFLQAVEAICLPLPNDPSIAVRHALRFGVQALVFSGGEAIAPCDGQSPARDATEGALLAWALHNATPIVGVCRGMQFLLDYFGGKLRRVDGHLGVDHTMLINGVARDVRCHHRWGAYDAPSGFEVLTRAGSVIEQVRHVSYPITGMMWHPERRPVFDHRDVLLMRVALGLDRG</sequence>
<keyword evidence="3" id="KW-1185">Reference proteome</keyword>
<gene>
    <name evidence="2" type="ORF">Prum_012390</name>
</gene>
<dbReference type="Pfam" id="PF00117">
    <property type="entry name" value="GATase"/>
    <property type="match status" value="1"/>
</dbReference>
<dbReference type="EMBL" id="BLPG01000001">
    <property type="protein sequence ID" value="GFJ87597.1"/>
    <property type="molecule type" value="Genomic_DNA"/>
</dbReference>
<dbReference type="PROSITE" id="PS51273">
    <property type="entry name" value="GATASE_TYPE_1"/>
    <property type="match status" value="1"/>
</dbReference>
<comment type="caution">
    <text evidence="2">The sequence shown here is derived from an EMBL/GenBank/DDBJ whole genome shotgun (WGS) entry which is preliminary data.</text>
</comment>
<name>A0A6V8L0H1_9ACTN</name>
<feature type="domain" description="Glutamine amidotransferase" evidence="1">
    <location>
        <begin position="91"/>
        <end position="189"/>
    </location>
</feature>
<evidence type="ECO:0000313" key="3">
    <source>
        <dbReference type="Proteomes" id="UP000482960"/>
    </source>
</evidence>
<dbReference type="AlphaFoldDB" id="A0A6V8L0H1"/>
<dbReference type="InterPro" id="IPR029062">
    <property type="entry name" value="Class_I_gatase-like"/>
</dbReference>
<evidence type="ECO:0000259" key="1">
    <source>
        <dbReference type="Pfam" id="PF00117"/>
    </source>
</evidence>
<reference evidence="2 3" key="1">
    <citation type="submission" date="2020-03" db="EMBL/GenBank/DDBJ databases">
        <title>Whole genome shotgun sequence of Phytohabitans rumicis NBRC 108638.</title>
        <authorList>
            <person name="Komaki H."/>
            <person name="Tamura T."/>
        </authorList>
    </citation>
    <scope>NUCLEOTIDE SEQUENCE [LARGE SCALE GENOMIC DNA]</scope>
    <source>
        <strain evidence="2 3">NBRC 108638</strain>
    </source>
</reference>
<keyword evidence="2" id="KW-0315">Glutamine amidotransferase</keyword>
<proteinExistence type="predicted"/>
<dbReference type="Proteomes" id="UP000482960">
    <property type="component" value="Unassembled WGS sequence"/>
</dbReference>
<protein>
    <submittedName>
        <fullName evidence="2">Glutamine amidotransferase</fullName>
    </submittedName>
</protein>
<keyword evidence="2" id="KW-0808">Transferase</keyword>
<accession>A0A6V8L0H1</accession>
<dbReference type="Gene3D" id="3.40.50.880">
    <property type="match status" value="1"/>
</dbReference>
<dbReference type="RefSeq" id="WP_173074616.1">
    <property type="nucleotide sequence ID" value="NZ_BAABJB010000063.1"/>
</dbReference>
<organism evidence="2 3">
    <name type="scientific">Phytohabitans rumicis</name>
    <dbReference type="NCBI Taxonomy" id="1076125"/>
    <lineage>
        <taxon>Bacteria</taxon>
        <taxon>Bacillati</taxon>
        <taxon>Actinomycetota</taxon>
        <taxon>Actinomycetes</taxon>
        <taxon>Micromonosporales</taxon>
        <taxon>Micromonosporaceae</taxon>
    </lineage>
</organism>
<reference evidence="2 3" key="2">
    <citation type="submission" date="2020-03" db="EMBL/GenBank/DDBJ databases">
        <authorList>
            <person name="Ichikawa N."/>
            <person name="Kimura A."/>
            <person name="Kitahashi Y."/>
            <person name="Uohara A."/>
        </authorList>
    </citation>
    <scope>NUCLEOTIDE SEQUENCE [LARGE SCALE GENOMIC DNA]</scope>
    <source>
        <strain evidence="2 3">NBRC 108638</strain>
    </source>
</reference>